<keyword evidence="3" id="KW-0479">Metal-binding</keyword>
<comment type="caution">
    <text evidence="3">Lacks conserved residue(s) required for the propagation of feature annotation.</text>
</comment>
<dbReference type="STRING" id="378806.STAUR_4754"/>
<dbReference type="AlphaFoldDB" id="E3FCN5"/>
<accession>E3FCN5</accession>
<evidence type="ECO:0000256" key="4">
    <source>
        <dbReference type="RuleBase" id="RU364078"/>
    </source>
</evidence>
<dbReference type="PANTHER" id="PTHR14359:SF6">
    <property type="entry name" value="PHOSPHOPANTOTHENOYLCYSTEINE DECARBOXYLASE"/>
    <property type="match status" value="1"/>
</dbReference>
<feature type="binding site" evidence="3">
    <location>
        <position position="344"/>
    </location>
    <ligand>
        <name>CTP</name>
        <dbReference type="ChEBI" id="CHEBI:37563"/>
    </ligand>
</feature>
<evidence type="ECO:0000313" key="7">
    <source>
        <dbReference type="EMBL" id="ADO72533.1"/>
    </source>
</evidence>
<dbReference type="Gene3D" id="3.40.50.10300">
    <property type="entry name" value="CoaB-like"/>
    <property type="match status" value="1"/>
</dbReference>
<keyword evidence="8" id="KW-1185">Reference proteome</keyword>
<dbReference type="EC" id="6.3.2.5" evidence="3"/>
<comment type="similarity">
    <text evidence="3 4">In the N-terminal section; belongs to the HFCD (homo-oligomeric flavin containing Cys decarboxylase) superfamily.</text>
</comment>
<dbReference type="PANTHER" id="PTHR14359">
    <property type="entry name" value="HOMO-OLIGOMERIC FLAVIN CONTAINING CYS DECARBOXYLASE FAMILY"/>
    <property type="match status" value="1"/>
</dbReference>
<dbReference type="GO" id="GO:0015937">
    <property type="term" value="P:coenzyme A biosynthetic process"/>
    <property type="evidence" value="ECO:0007669"/>
    <property type="project" value="UniProtKB-UniRule"/>
</dbReference>
<dbReference type="InterPro" id="IPR003382">
    <property type="entry name" value="Flavoprotein"/>
</dbReference>
<feature type="region of interest" description="Phosphopantothenoylcysteine decarboxylase" evidence="3">
    <location>
        <begin position="1"/>
        <end position="193"/>
    </location>
</feature>
<dbReference type="InterPro" id="IPR035929">
    <property type="entry name" value="CoaB-like_sf"/>
</dbReference>
<comment type="cofactor">
    <cofactor evidence="3">
        <name>FMN</name>
        <dbReference type="ChEBI" id="CHEBI:58210"/>
    </cofactor>
    <text evidence="3">Binds 1 FMN per subunit.</text>
</comment>
<dbReference type="EMBL" id="CP002271">
    <property type="protein sequence ID" value="ADO72533.1"/>
    <property type="molecule type" value="Genomic_DNA"/>
</dbReference>
<feature type="domain" description="Flavoprotein" evidence="5">
    <location>
        <begin position="10"/>
        <end position="178"/>
    </location>
</feature>
<feature type="binding site" evidence="3">
    <location>
        <position position="330"/>
    </location>
    <ligand>
        <name>CTP</name>
        <dbReference type="ChEBI" id="CHEBI:37563"/>
    </ligand>
</feature>
<comment type="pathway">
    <text evidence="3 4">Cofactor biosynthesis; coenzyme A biosynthesis; CoA from (R)-pantothenate: step 3/5.</text>
</comment>
<dbReference type="SUPFAM" id="SSF52507">
    <property type="entry name" value="Homo-oligomeric flavin-containing Cys decarboxylases, HFCD"/>
    <property type="match status" value="1"/>
</dbReference>
<dbReference type="RefSeq" id="WP_013376419.1">
    <property type="nucleotide sequence ID" value="NC_014623.1"/>
</dbReference>
<evidence type="ECO:0000256" key="2">
    <source>
        <dbReference type="ARBA" id="ARBA00023239"/>
    </source>
</evidence>
<dbReference type="UniPathway" id="UPA00241">
    <property type="reaction ID" value="UER00353"/>
</dbReference>
<dbReference type="SUPFAM" id="SSF102645">
    <property type="entry name" value="CoaB-like"/>
    <property type="match status" value="1"/>
</dbReference>
<name>E3FCN5_STIAD</name>
<evidence type="ECO:0000256" key="1">
    <source>
        <dbReference type="ARBA" id="ARBA00022793"/>
    </source>
</evidence>
<dbReference type="GO" id="GO:0010181">
    <property type="term" value="F:FMN binding"/>
    <property type="evidence" value="ECO:0007669"/>
    <property type="project" value="UniProtKB-UniRule"/>
</dbReference>
<dbReference type="OrthoDB" id="9802554at2"/>
<dbReference type="EC" id="4.1.1.36" evidence="3"/>
<gene>
    <name evidence="3 7" type="primary">coaBC</name>
    <name evidence="7" type="ordered locus">STAUR_4754</name>
</gene>
<feature type="active site" description="Proton donor" evidence="3">
    <location>
        <position position="162"/>
    </location>
</feature>
<keyword evidence="3" id="KW-0460">Magnesium</keyword>
<keyword evidence="1 3" id="KW-0210">Decarboxylase</keyword>
<comment type="function">
    <text evidence="3">Catalyzes two sequential steps in the biosynthesis of coenzyme A. In the first step cysteine is conjugated to 4'-phosphopantothenate to form 4-phosphopantothenoylcysteine. In the second step the latter compound is decarboxylated to form 4'-phosphopantotheine.</text>
</comment>
<keyword evidence="3 4" id="KW-0285">Flavoprotein</keyword>
<comment type="pathway">
    <text evidence="3 4">Cofactor biosynthesis; coenzyme A biosynthesis; CoA from (R)-pantothenate: step 2/5.</text>
</comment>
<keyword evidence="3" id="KW-0511">Multifunctional enzyme</keyword>
<feature type="binding site" evidence="3">
    <location>
        <position position="282"/>
    </location>
    <ligand>
        <name>CTP</name>
        <dbReference type="ChEBI" id="CHEBI:37563"/>
    </ligand>
</feature>
<dbReference type="InterPro" id="IPR036551">
    <property type="entry name" value="Flavin_trans-like"/>
</dbReference>
<proteinExistence type="inferred from homology"/>
<dbReference type="Pfam" id="PF04127">
    <property type="entry name" value="DFP"/>
    <property type="match status" value="1"/>
</dbReference>
<keyword evidence="3 4" id="KW-0288">FMN</keyword>
<dbReference type="GO" id="GO:0015941">
    <property type="term" value="P:pantothenate catabolic process"/>
    <property type="evidence" value="ECO:0007669"/>
    <property type="project" value="InterPro"/>
</dbReference>
<evidence type="ECO:0000259" key="6">
    <source>
        <dbReference type="Pfam" id="PF04127"/>
    </source>
</evidence>
<dbReference type="GO" id="GO:0004632">
    <property type="term" value="F:phosphopantothenate--cysteine ligase activity"/>
    <property type="evidence" value="ECO:0007669"/>
    <property type="project" value="UniProtKB-UniRule"/>
</dbReference>
<sequence>MDVSSLQGRRVIVGVGGGIAAYKACELVRELGRAGAQVRVAMTAAAQQFVTPLTFQALCGHPVLTDYFDPSQEGNFGHLDLARWAELFMVVPATADLLAKVRVGLAGDAVTTSLLAFRGPVVLAPAMNVAMWDNRRTQENVAALLSDARFSMVGPGAGLLACGDVGEGRLAPVPDIVAAAAARFGQGPLAGKRVLLTAGPTREFLDPVRFISNPSTGKMGLALAEAARTMGARVTVVLGPVGAVDRTGLEVVDVVSAEEMAREVLSRVREADWFIASAAVSDWRPETRAPQKVKKGETPEVLKLVRTPDVLAEASRTVAGSSRRPVLVGFAAETERVLEHAREKLERKGLDAIVANDVTVAGAGFGTETNQVTVLTRAGTRRDLSGTKREVARGILELLLPLAAPPTEPPAPGPSKDA</sequence>
<comment type="cofactor">
    <cofactor evidence="3">
        <name>Mg(2+)</name>
        <dbReference type="ChEBI" id="CHEBI:18420"/>
    </cofactor>
</comment>
<comment type="catalytic activity">
    <reaction evidence="3 4">
        <text>(R)-4'-phosphopantothenate + L-cysteine + CTP = N-[(R)-4-phosphopantothenoyl]-L-cysteine + CMP + diphosphate + H(+)</text>
        <dbReference type="Rhea" id="RHEA:19397"/>
        <dbReference type="ChEBI" id="CHEBI:10986"/>
        <dbReference type="ChEBI" id="CHEBI:15378"/>
        <dbReference type="ChEBI" id="CHEBI:33019"/>
        <dbReference type="ChEBI" id="CHEBI:35235"/>
        <dbReference type="ChEBI" id="CHEBI:37563"/>
        <dbReference type="ChEBI" id="CHEBI:59458"/>
        <dbReference type="ChEBI" id="CHEBI:60377"/>
        <dbReference type="EC" id="6.3.2.5"/>
    </reaction>
</comment>
<dbReference type="InterPro" id="IPR007085">
    <property type="entry name" value="DNA/pantothenate-metab_flavo_C"/>
</dbReference>
<dbReference type="KEGG" id="sur:STAUR_4754"/>
<dbReference type="HOGENOM" id="CLU_033319_0_1_7"/>
<reference evidence="7 8" key="1">
    <citation type="journal article" date="2011" name="Mol. Biol. Evol.">
        <title>Comparative genomic analysis of fruiting body formation in Myxococcales.</title>
        <authorList>
            <person name="Huntley S."/>
            <person name="Hamann N."/>
            <person name="Wegener-Feldbrugge S."/>
            <person name="Treuner-Lange A."/>
            <person name="Kube M."/>
            <person name="Reinhardt R."/>
            <person name="Klages S."/>
            <person name="Muller R."/>
            <person name="Ronning C.M."/>
            <person name="Nierman W.C."/>
            <person name="Sogaard-Andersen L."/>
        </authorList>
    </citation>
    <scope>NUCLEOTIDE SEQUENCE [LARGE SCALE GENOMIC DNA]</scope>
    <source>
        <strain evidence="7 8">DW4/3-1</strain>
    </source>
</reference>
<dbReference type="GO" id="GO:0046872">
    <property type="term" value="F:metal ion binding"/>
    <property type="evidence" value="ECO:0007669"/>
    <property type="project" value="UniProtKB-KW"/>
</dbReference>
<comment type="function">
    <text evidence="4">Catalyzes two steps in the biosynthesis of coenzyme A. In the first step cysteine is conjugated to 4'-phosphopantothenate to form 4-phosphopantothenoylcysteine, in the latter compound is decarboxylated to form 4'-phosphopantotheine.</text>
</comment>
<dbReference type="GO" id="GO:0071513">
    <property type="term" value="C:phosphopantothenoylcysteine decarboxylase complex"/>
    <property type="evidence" value="ECO:0007669"/>
    <property type="project" value="TreeGrafter"/>
</dbReference>
<dbReference type="GO" id="GO:0004633">
    <property type="term" value="F:phosphopantothenoylcysteine decarboxylase activity"/>
    <property type="evidence" value="ECO:0007669"/>
    <property type="project" value="UniProtKB-UniRule"/>
</dbReference>
<dbReference type="InterPro" id="IPR005252">
    <property type="entry name" value="CoaBC"/>
</dbReference>
<feature type="binding site" evidence="3">
    <location>
        <position position="292"/>
    </location>
    <ligand>
        <name>CTP</name>
        <dbReference type="ChEBI" id="CHEBI:37563"/>
    </ligand>
</feature>
<evidence type="ECO:0000256" key="3">
    <source>
        <dbReference type="HAMAP-Rule" id="MF_02225"/>
    </source>
</evidence>
<dbReference type="Proteomes" id="UP000001351">
    <property type="component" value="Chromosome"/>
</dbReference>
<organism evidence="7 8">
    <name type="scientific">Stigmatella aurantiaca (strain DW4/3-1)</name>
    <dbReference type="NCBI Taxonomy" id="378806"/>
    <lineage>
        <taxon>Bacteria</taxon>
        <taxon>Pseudomonadati</taxon>
        <taxon>Myxococcota</taxon>
        <taxon>Myxococcia</taxon>
        <taxon>Myxococcales</taxon>
        <taxon>Cystobacterineae</taxon>
        <taxon>Archangiaceae</taxon>
        <taxon>Stigmatella</taxon>
    </lineage>
</organism>
<feature type="domain" description="DNA/pantothenate metabolism flavoprotein C-terminal" evidence="6">
    <location>
        <begin position="189"/>
        <end position="399"/>
    </location>
</feature>
<evidence type="ECO:0000313" key="8">
    <source>
        <dbReference type="Proteomes" id="UP000001351"/>
    </source>
</evidence>
<feature type="binding site" evidence="3">
    <location>
        <begin position="308"/>
        <end position="311"/>
    </location>
    <ligand>
        <name>CTP</name>
        <dbReference type="ChEBI" id="CHEBI:37563"/>
    </ligand>
</feature>
<dbReference type="eggNOG" id="COG0452">
    <property type="taxonomic scope" value="Bacteria"/>
</dbReference>
<feature type="binding site" evidence="3">
    <location>
        <position position="348"/>
    </location>
    <ligand>
        <name>CTP</name>
        <dbReference type="ChEBI" id="CHEBI:37563"/>
    </ligand>
</feature>
<comment type="similarity">
    <text evidence="3 4">In the C-terminal section; belongs to the PPC synthetase family.</text>
</comment>
<evidence type="ECO:0000259" key="5">
    <source>
        <dbReference type="Pfam" id="PF02441"/>
    </source>
</evidence>
<dbReference type="HAMAP" id="MF_02225">
    <property type="entry name" value="CoaBC"/>
    <property type="match status" value="1"/>
</dbReference>
<feature type="region of interest" description="Phosphopantothenate--cysteine ligase" evidence="3">
    <location>
        <begin position="194"/>
        <end position="418"/>
    </location>
</feature>
<protein>
    <recommendedName>
        <fullName evidence="3">Coenzyme A biosynthesis bifunctional protein CoaBC</fullName>
    </recommendedName>
    <alternativeName>
        <fullName evidence="3">DNA/pantothenate metabolism flavoprotein</fullName>
    </alternativeName>
    <alternativeName>
        <fullName evidence="3">Phosphopantothenoylcysteine synthetase/decarboxylase</fullName>
        <shortName evidence="3">PPCS-PPCDC</shortName>
    </alternativeName>
    <domain>
        <recommendedName>
            <fullName evidence="3">Phosphopantothenoylcysteine decarboxylase</fullName>
            <shortName evidence="3">PPC decarboxylase</shortName>
            <shortName evidence="3">PPC-DC</shortName>
            <ecNumber evidence="3">4.1.1.36</ecNumber>
        </recommendedName>
        <alternativeName>
            <fullName evidence="3">CoaC</fullName>
        </alternativeName>
    </domain>
    <domain>
        <recommendedName>
            <fullName evidence="3">Phosphopantothenate--cysteine ligase</fullName>
            <ecNumber evidence="3">6.3.2.5</ecNumber>
        </recommendedName>
        <alternativeName>
            <fullName evidence="3">CoaB</fullName>
        </alternativeName>
        <alternativeName>
            <fullName evidence="3">Phosphopantothenoylcysteine synthetase</fullName>
            <shortName evidence="3">PPC synthetase</shortName>
            <shortName evidence="3">PPC-S</shortName>
        </alternativeName>
    </domain>
</protein>
<dbReference type="Pfam" id="PF02441">
    <property type="entry name" value="Flavoprotein"/>
    <property type="match status" value="1"/>
</dbReference>
<comment type="catalytic activity">
    <reaction evidence="3 4">
        <text>N-[(R)-4-phosphopantothenoyl]-L-cysteine + H(+) = (R)-4'-phosphopantetheine + CO2</text>
        <dbReference type="Rhea" id="RHEA:16793"/>
        <dbReference type="ChEBI" id="CHEBI:15378"/>
        <dbReference type="ChEBI" id="CHEBI:16526"/>
        <dbReference type="ChEBI" id="CHEBI:59458"/>
        <dbReference type="ChEBI" id="CHEBI:61723"/>
        <dbReference type="EC" id="4.1.1.36"/>
    </reaction>
</comment>
<keyword evidence="3 4" id="KW-0436">Ligase</keyword>
<dbReference type="Gene3D" id="3.40.50.1950">
    <property type="entry name" value="Flavin prenyltransferase-like"/>
    <property type="match status" value="1"/>
</dbReference>
<dbReference type="NCBIfam" id="TIGR00521">
    <property type="entry name" value="coaBC_dfp"/>
    <property type="match status" value="1"/>
</dbReference>
<keyword evidence="2 3" id="KW-0456">Lyase</keyword>